<keyword evidence="2" id="KW-1133">Transmembrane helix</keyword>
<dbReference type="GO" id="GO:0005743">
    <property type="term" value="C:mitochondrial inner membrane"/>
    <property type="evidence" value="ECO:0000318"/>
    <property type="project" value="GO_Central"/>
</dbReference>
<evidence type="ECO:0000313" key="3">
    <source>
        <dbReference type="EMBL" id="EEZ99280.1"/>
    </source>
</evidence>
<dbReference type="InterPro" id="IPR029027">
    <property type="entry name" value="Single_a-helix_sf"/>
</dbReference>
<sequence length="100" mass="11351">MVECDEGKPSAKKPKAKPAPVSKNAPLLEFPHFLRMIGPKHIRVLMAFVPSAICYTFTSLILVTYMSEWKTVLQYFPYYNGKYQTEETSQSANEGEEEAT</sequence>
<dbReference type="Pfam" id="PF08997">
    <property type="entry name" value="UCR_6-4kD"/>
    <property type="match status" value="1"/>
</dbReference>
<dbReference type="Gene3D" id="1.20.5.220">
    <property type="match status" value="1"/>
</dbReference>
<dbReference type="GO" id="GO:0006122">
    <property type="term" value="P:mitochondrial electron transport, ubiquinol to cytochrome c"/>
    <property type="evidence" value="ECO:0007669"/>
    <property type="project" value="InterPro"/>
</dbReference>
<evidence type="ECO:0000256" key="1">
    <source>
        <dbReference type="SAM" id="MobiDB-lite"/>
    </source>
</evidence>
<dbReference type="Proteomes" id="UP000007266">
    <property type="component" value="Linkage group 2"/>
</dbReference>
<dbReference type="FunFam" id="1.20.5.220:FF:000005">
    <property type="entry name" value="cytochrome b-c1 complex subunit 10"/>
    <property type="match status" value="1"/>
</dbReference>
<reference evidence="3 4" key="1">
    <citation type="journal article" date="2008" name="Nature">
        <title>The genome of the model beetle and pest Tribolium castaneum.</title>
        <authorList>
            <consortium name="Tribolium Genome Sequencing Consortium"/>
            <person name="Richards S."/>
            <person name="Gibbs R.A."/>
            <person name="Weinstock G.M."/>
            <person name="Brown S.J."/>
            <person name="Denell R."/>
            <person name="Beeman R.W."/>
            <person name="Gibbs R."/>
            <person name="Beeman R.W."/>
            <person name="Brown S.J."/>
            <person name="Bucher G."/>
            <person name="Friedrich M."/>
            <person name="Grimmelikhuijzen C.J."/>
            <person name="Klingler M."/>
            <person name="Lorenzen M."/>
            <person name="Richards S."/>
            <person name="Roth S."/>
            <person name="Schroder R."/>
            <person name="Tautz D."/>
            <person name="Zdobnov E.M."/>
            <person name="Muzny D."/>
            <person name="Gibbs R.A."/>
            <person name="Weinstock G.M."/>
            <person name="Attaway T."/>
            <person name="Bell S."/>
            <person name="Buhay C.J."/>
            <person name="Chandrabose M.N."/>
            <person name="Chavez D."/>
            <person name="Clerk-Blankenburg K.P."/>
            <person name="Cree A."/>
            <person name="Dao M."/>
            <person name="Davis C."/>
            <person name="Chacko J."/>
            <person name="Dinh H."/>
            <person name="Dugan-Rocha S."/>
            <person name="Fowler G."/>
            <person name="Garner T.T."/>
            <person name="Garnes J."/>
            <person name="Gnirke A."/>
            <person name="Hawes A."/>
            <person name="Hernandez J."/>
            <person name="Hines S."/>
            <person name="Holder M."/>
            <person name="Hume J."/>
            <person name="Jhangiani S.N."/>
            <person name="Joshi V."/>
            <person name="Khan Z.M."/>
            <person name="Jackson L."/>
            <person name="Kovar C."/>
            <person name="Kowis A."/>
            <person name="Lee S."/>
            <person name="Lewis L.R."/>
            <person name="Margolis J."/>
            <person name="Morgan M."/>
            <person name="Nazareth L.V."/>
            <person name="Nguyen N."/>
            <person name="Okwuonu G."/>
            <person name="Parker D."/>
            <person name="Richards S."/>
            <person name="Ruiz S.J."/>
            <person name="Santibanez J."/>
            <person name="Savard J."/>
            <person name="Scherer S.E."/>
            <person name="Schneider B."/>
            <person name="Sodergren E."/>
            <person name="Tautz D."/>
            <person name="Vattahil S."/>
            <person name="Villasana D."/>
            <person name="White C.S."/>
            <person name="Wright R."/>
            <person name="Park Y."/>
            <person name="Beeman R.W."/>
            <person name="Lord J."/>
            <person name="Oppert B."/>
            <person name="Lorenzen M."/>
            <person name="Brown S."/>
            <person name="Wang L."/>
            <person name="Savard J."/>
            <person name="Tautz D."/>
            <person name="Richards S."/>
            <person name="Weinstock G."/>
            <person name="Gibbs R.A."/>
            <person name="Liu Y."/>
            <person name="Worley K."/>
            <person name="Weinstock G."/>
            <person name="Elsik C.G."/>
            <person name="Reese J.T."/>
            <person name="Elhaik E."/>
            <person name="Landan G."/>
            <person name="Graur D."/>
            <person name="Arensburger P."/>
            <person name="Atkinson P."/>
            <person name="Beeman R.W."/>
            <person name="Beidler J."/>
            <person name="Brown S.J."/>
            <person name="Demuth J.P."/>
            <person name="Drury D.W."/>
            <person name="Du Y.Z."/>
            <person name="Fujiwara H."/>
            <person name="Lorenzen M."/>
            <person name="Maselli V."/>
            <person name="Osanai M."/>
            <person name="Park Y."/>
            <person name="Robertson H.M."/>
            <person name="Tu Z."/>
            <person name="Wang J.J."/>
            <person name="Wang S."/>
            <person name="Richards S."/>
            <person name="Song H."/>
            <person name="Zhang L."/>
            <person name="Sodergren E."/>
            <person name="Werner D."/>
            <person name="Stanke M."/>
            <person name="Morgenstern B."/>
            <person name="Solovyev V."/>
            <person name="Kosarev P."/>
            <person name="Brown G."/>
            <person name="Chen H.C."/>
            <person name="Ermolaeva O."/>
            <person name="Hlavina W."/>
            <person name="Kapustin Y."/>
            <person name="Kiryutin B."/>
            <person name="Kitts P."/>
            <person name="Maglott D."/>
            <person name="Pruitt K."/>
            <person name="Sapojnikov V."/>
            <person name="Souvorov A."/>
            <person name="Mackey A.J."/>
            <person name="Waterhouse R.M."/>
            <person name="Wyder S."/>
            <person name="Zdobnov E.M."/>
            <person name="Zdobnov E.M."/>
            <person name="Wyder S."/>
            <person name="Kriventseva E.V."/>
            <person name="Kadowaki T."/>
            <person name="Bork P."/>
            <person name="Aranda M."/>
            <person name="Bao R."/>
            <person name="Beermann A."/>
            <person name="Berns N."/>
            <person name="Bolognesi R."/>
            <person name="Bonneton F."/>
            <person name="Bopp D."/>
            <person name="Brown S.J."/>
            <person name="Bucher G."/>
            <person name="Butts T."/>
            <person name="Chaumot A."/>
            <person name="Denell R.E."/>
            <person name="Ferrier D.E."/>
            <person name="Friedrich M."/>
            <person name="Gordon C.M."/>
            <person name="Jindra M."/>
            <person name="Klingler M."/>
            <person name="Lan Q."/>
            <person name="Lattorff H.M."/>
            <person name="Laudet V."/>
            <person name="von Levetsow C."/>
            <person name="Liu Z."/>
            <person name="Lutz R."/>
            <person name="Lynch J.A."/>
            <person name="da Fonseca R.N."/>
            <person name="Posnien N."/>
            <person name="Reuter R."/>
            <person name="Roth S."/>
            <person name="Savard J."/>
            <person name="Schinko J.B."/>
            <person name="Schmitt C."/>
            <person name="Schoppmeier M."/>
            <person name="Schroder R."/>
            <person name="Shippy T.D."/>
            <person name="Simonnet F."/>
            <person name="Marques-Souza H."/>
            <person name="Tautz D."/>
            <person name="Tomoyasu Y."/>
            <person name="Trauner J."/>
            <person name="Van der Zee M."/>
            <person name="Vervoort M."/>
            <person name="Wittkopp N."/>
            <person name="Wimmer E.A."/>
            <person name="Yang X."/>
            <person name="Jones A.K."/>
            <person name="Sattelle D.B."/>
            <person name="Ebert P.R."/>
            <person name="Nelson D."/>
            <person name="Scott J.G."/>
            <person name="Beeman R.W."/>
            <person name="Muthukrishnan S."/>
            <person name="Kramer K.J."/>
            <person name="Arakane Y."/>
            <person name="Beeman R.W."/>
            <person name="Zhu Q."/>
            <person name="Hogenkamp D."/>
            <person name="Dixit R."/>
            <person name="Oppert B."/>
            <person name="Jiang H."/>
            <person name="Zou Z."/>
            <person name="Marshall J."/>
            <person name="Elpidina E."/>
            <person name="Vinokurov K."/>
            <person name="Oppert C."/>
            <person name="Zou Z."/>
            <person name="Evans J."/>
            <person name="Lu Z."/>
            <person name="Zhao P."/>
            <person name="Sumathipala N."/>
            <person name="Altincicek B."/>
            <person name="Vilcinskas A."/>
            <person name="Williams M."/>
            <person name="Hultmark D."/>
            <person name="Hetru C."/>
            <person name="Jiang H."/>
            <person name="Grimmelikhuijzen C.J."/>
            <person name="Hauser F."/>
            <person name="Cazzamali G."/>
            <person name="Williamson M."/>
            <person name="Park Y."/>
            <person name="Li B."/>
            <person name="Tanaka Y."/>
            <person name="Predel R."/>
            <person name="Neupert S."/>
            <person name="Schachtner J."/>
            <person name="Verleyen P."/>
            <person name="Raible F."/>
            <person name="Bork P."/>
            <person name="Friedrich M."/>
            <person name="Walden K.K."/>
            <person name="Robertson H.M."/>
            <person name="Angeli S."/>
            <person name="Foret S."/>
            <person name="Bucher G."/>
            <person name="Schuetz S."/>
            <person name="Maleszka R."/>
            <person name="Wimmer E.A."/>
            <person name="Beeman R.W."/>
            <person name="Lorenzen M."/>
            <person name="Tomoyasu Y."/>
            <person name="Miller S.C."/>
            <person name="Grossmann D."/>
            <person name="Bucher G."/>
        </authorList>
    </citation>
    <scope>NUCLEOTIDE SEQUENCE [LARGE SCALE GENOMIC DNA]</scope>
    <source>
        <strain evidence="3 4">Georgia GA2</strain>
    </source>
</reference>
<keyword evidence="4" id="KW-1185">Reference proteome</keyword>
<evidence type="ECO:0000256" key="2">
    <source>
        <dbReference type="SAM" id="Phobius"/>
    </source>
</evidence>
<dbReference type="SUPFAM" id="SSF81518">
    <property type="entry name" value="Subunit XI (6.4 kDa protein) of cytochrome bc1 complex (Ubiquinol-cytochrome c reductase)"/>
    <property type="match status" value="1"/>
</dbReference>
<evidence type="ECO:0000313" key="4">
    <source>
        <dbReference type="Proteomes" id="UP000007266"/>
    </source>
</evidence>
<dbReference type="PANTHER" id="PTHR15420:SF2">
    <property type="entry name" value="CYTOCHROME B-C1 COMPLEX SUBUNIT 10"/>
    <property type="match status" value="1"/>
</dbReference>
<dbReference type="AlphaFoldDB" id="D6WAA1"/>
<feature type="region of interest" description="Disordered" evidence="1">
    <location>
        <begin position="1"/>
        <end position="23"/>
    </location>
</feature>
<feature type="transmembrane region" description="Helical" evidence="2">
    <location>
        <begin position="44"/>
        <end position="66"/>
    </location>
</feature>
<dbReference type="PANTHER" id="PTHR15420">
    <property type="entry name" value="UBIQUINOL-CYTOCHROME C REDUCTASE COMPLEX 6.4 KD PROTEIN"/>
    <property type="match status" value="1"/>
</dbReference>
<protein>
    <submittedName>
        <fullName evidence="3">Uncharacterized protein</fullName>
    </submittedName>
</protein>
<keyword evidence="2" id="KW-0472">Membrane</keyword>
<proteinExistence type="predicted"/>
<dbReference type="InterPro" id="IPR015089">
    <property type="entry name" value="UQCR"/>
</dbReference>
<organism evidence="3 4">
    <name type="scientific">Tribolium castaneum</name>
    <name type="common">Red flour beetle</name>
    <dbReference type="NCBI Taxonomy" id="7070"/>
    <lineage>
        <taxon>Eukaryota</taxon>
        <taxon>Metazoa</taxon>
        <taxon>Ecdysozoa</taxon>
        <taxon>Arthropoda</taxon>
        <taxon>Hexapoda</taxon>
        <taxon>Insecta</taxon>
        <taxon>Pterygota</taxon>
        <taxon>Neoptera</taxon>
        <taxon>Endopterygota</taxon>
        <taxon>Coleoptera</taxon>
        <taxon>Polyphaga</taxon>
        <taxon>Cucujiformia</taxon>
        <taxon>Tenebrionidae</taxon>
        <taxon>Tenebrionidae incertae sedis</taxon>
        <taxon>Tribolium</taxon>
    </lineage>
</organism>
<name>D6WAA1_TRICA</name>
<accession>D6WAA1</accession>
<gene>
    <name evidence="3" type="primary">AUGUSTUS-3.0.2_01125</name>
    <name evidence="3" type="ORF">TcasGA2_TC001125</name>
</gene>
<dbReference type="PhylomeDB" id="D6WAA1"/>
<dbReference type="EMBL" id="KQ971312">
    <property type="protein sequence ID" value="EEZ99280.1"/>
    <property type="molecule type" value="Genomic_DNA"/>
</dbReference>
<dbReference type="HOGENOM" id="CLU_2309573_0_0_1"/>
<keyword evidence="2" id="KW-0812">Transmembrane</keyword>
<reference evidence="3 4" key="2">
    <citation type="journal article" date="2010" name="Nucleic Acids Res.">
        <title>BeetleBase in 2010: revisions to provide comprehensive genomic information for Tribolium castaneum.</title>
        <authorList>
            <person name="Kim H.S."/>
            <person name="Murphy T."/>
            <person name="Xia J."/>
            <person name="Caragea D."/>
            <person name="Park Y."/>
            <person name="Beeman R.W."/>
            <person name="Lorenzen M.D."/>
            <person name="Butcher S."/>
            <person name="Manak J.R."/>
            <person name="Brown S.J."/>
        </authorList>
    </citation>
    <scope>GENOME REANNOTATION</scope>
    <source>
        <strain evidence="3 4">Georgia GA2</strain>
    </source>
</reference>